<evidence type="ECO:0000256" key="5">
    <source>
        <dbReference type="ARBA" id="ARBA00047698"/>
    </source>
</evidence>
<name>A0AA85K5B4_TRIRE</name>
<reference evidence="7" key="1">
    <citation type="submission" date="2022-06" db="EMBL/GenBank/DDBJ databases">
        <authorList>
            <person name="Berger JAMES D."/>
            <person name="Berger JAMES D."/>
        </authorList>
    </citation>
    <scope>NUCLEOTIDE SEQUENCE [LARGE SCALE GENOMIC DNA]</scope>
</reference>
<keyword evidence="7" id="KW-1185">Reference proteome</keyword>
<dbReference type="InterPro" id="IPR020829">
    <property type="entry name" value="GlycerAld_3-P_DH_cat"/>
</dbReference>
<dbReference type="GO" id="GO:0004365">
    <property type="term" value="F:glyceraldehyde-3-phosphate dehydrogenase (NAD+) (phosphorylating) activity"/>
    <property type="evidence" value="ECO:0007669"/>
    <property type="project" value="UniProtKB-EC"/>
</dbReference>
<evidence type="ECO:0000256" key="2">
    <source>
        <dbReference type="ARBA" id="ARBA00011881"/>
    </source>
</evidence>
<dbReference type="GO" id="GO:0051287">
    <property type="term" value="F:NAD binding"/>
    <property type="evidence" value="ECO:0007669"/>
    <property type="project" value="InterPro"/>
</dbReference>
<comment type="catalytic activity">
    <reaction evidence="5">
        <text>D-glyceraldehyde 3-phosphate + phosphate + NAD(+) = (2R)-3-phospho-glyceroyl phosphate + NADH + H(+)</text>
        <dbReference type="Rhea" id="RHEA:10300"/>
        <dbReference type="ChEBI" id="CHEBI:15378"/>
        <dbReference type="ChEBI" id="CHEBI:43474"/>
        <dbReference type="ChEBI" id="CHEBI:57540"/>
        <dbReference type="ChEBI" id="CHEBI:57604"/>
        <dbReference type="ChEBI" id="CHEBI:57945"/>
        <dbReference type="ChEBI" id="CHEBI:59776"/>
        <dbReference type="EC" id="1.2.1.12"/>
    </reaction>
</comment>
<dbReference type="GO" id="GO:0005829">
    <property type="term" value="C:cytosol"/>
    <property type="evidence" value="ECO:0007669"/>
    <property type="project" value="TreeGrafter"/>
</dbReference>
<evidence type="ECO:0000256" key="3">
    <source>
        <dbReference type="ARBA" id="ARBA00023002"/>
    </source>
</evidence>
<dbReference type="GO" id="GO:0006096">
    <property type="term" value="P:glycolytic process"/>
    <property type="evidence" value="ECO:0007669"/>
    <property type="project" value="TreeGrafter"/>
</dbReference>
<evidence type="ECO:0000313" key="7">
    <source>
        <dbReference type="Proteomes" id="UP000050795"/>
    </source>
</evidence>
<dbReference type="Pfam" id="PF02800">
    <property type="entry name" value="Gp_dh_C"/>
    <property type="match status" value="1"/>
</dbReference>
<dbReference type="PANTHER" id="PTHR10836">
    <property type="entry name" value="GLYCERALDEHYDE 3-PHOSPHATE DEHYDROGENASE"/>
    <property type="match status" value="1"/>
</dbReference>
<dbReference type="AlphaFoldDB" id="A0AA85K5B4"/>
<comment type="subunit">
    <text evidence="2">Homotetramer.</text>
</comment>
<dbReference type="SUPFAM" id="SSF51735">
    <property type="entry name" value="NAD(P)-binding Rossmann-fold domains"/>
    <property type="match status" value="1"/>
</dbReference>
<dbReference type="InterPro" id="IPR020828">
    <property type="entry name" value="GlycerAld_3-P_DH_NAD(P)-bd"/>
</dbReference>
<dbReference type="Proteomes" id="UP000050795">
    <property type="component" value="Unassembled WGS sequence"/>
</dbReference>
<dbReference type="SUPFAM" id="SSF55347">
    <property type="entry name" value="Glyceraldehyde-3-phosphate dehydrogenase-like, C-terminal domain"/>
    <property type="match status" value="1"/>
</dbReference>
<dbReference type="InterPro" id="IPR036291">
    <property type="entry name" value="NAD(P)-bd_dom_sf"/>
</dbReference>
<dbReference type="PANTHER" id="PTHR10836:SF76">
    <property type="entry name" value="GLYCERALDEHYDE-3-PHOSPHATE DEHYDROGENASE-RELATED"/>
    <property type="match status" value="1"/>
</dbReference>
<organism evidence="7 8">
    <name type="scientific">Trichobilharzia regenti</name>
    <name type="common">Nasal bird schistosome</name>
    <dbReference type="NCBI Taxonomy" id="157069"/>
    <lineage>
        <taxon>Eukaryota</taxon>
        <taxon>Metazoa</taxon>
        <taxon>Spiralia</taxon>
        <taxon>Lophotrochozoa</taxon>
        <taxon>Platyhelminthes</taxon>
        <taxon>Trematoda</taxon>
        <taxon>Digenea</taxon>
        <taxon>Strigeidida</taxon>
        <taxon>Schistosomatoidea</taxon>
        <taxon>Schistosomatidae</taxon>
        <taxon>Trichobilharzia</taxon>
    </lineage>
</organism>
<feature type="domain" description="Glyceraldehyde 3-phosphate dehydrogenase NAD(P) binding" evidence="6">
    <location>
        <begin position="1"/>
        <end position="116"/>
    </location>
</feature>
<evidence type="ECO:0000259" key="6">
    <source>
        <dbReference type="SMART" id="SM00846"/>
    </source>
</evidence>
<dbReference type="SMART" id="SM00846">
    <property type="entry name" value="Gp_dh_N"/>
    <property type="match status" value="1"/>
</dbReference>
<comment type="similarity">
    <text evidence="1">Belongs to the glyceraldehyde-3-phosphate dehydrogenase family.</text>
</comment>
<dbReference type="InterPro" id="IPR020831">
    <property type="entry name" value="GlycerAld/Erythrose_P_DH"/>
</dbReference>
<dbReference type="Gene3D" id="3.30.360.10">
    <property type="entry name" value="Dihydrodipicolinate Reductase, domain 2"/>
    <property type="match status" value="1"/>
</dbReference>
<keyword evidence="4" id="KW-0520">NAD</keyword>
<keyword evidence="3" id="KW-0560">Oxidoreductase</keyword>
<dbReference type="PIRSF" id="PIRSF000149">
    <property type="entry name" value="GAP_DH"/>
    <property type="match status" value="1"/>
</dbReference>
<dbReference type="WBParaSite" id="TREG1_62240.2">
    <property type="protein sequence ID" value="TREG1_62240.2"/>
    <property type="gene ID" value="TREG1_62240"/>
</dbReference>
<accession>A0AA85K5B4</accession>
<evidence type="ECO:0000256" key="1">
    <source>
        <dbReference type="ARBA" id="ARBA00007406"/>
    </source>
</evidence>
<reference evidence="8" key="2">
    <citation type="submission" date="2023-11" db="UniProtKB">
        <authorList>
            <consortium name="WormBaseParasite"/>
        </authorList>
    </citation>
    <scope>IDENTIFICATION</scope>
</reference>
<evidence type="ECO:0000256" key="4">
    <source>
        <dbReference type="ARBA" id="ARBA00023027"/>
    </source>
</evidence>
<sequence length="358" mass="40175">MTTEQIIYMIQYDTLLGQFKGCLSKCVSFHLAKENSNESVDYCTIEIAGRILCIFQYEDISCIPWDCVNVEYVIETTGKFTQLDEVSKHLTRGRASKVLVIGDNLNLPLLMYPISCRGYQRGTSIVSSGSAASHAVATLVALIDAAIPIEECMATIMLPVDDKMNLVDNNVPYGNDWRKGRSAYLSIIPGRCHSTIQSVIQALPNMKNRIDGITLNIPIMEGGLVDLACRLNGSIENIEELVEKIKNSHLLKSFTSLHKSCQPFKREIKVGLNEETIHEYYNLNENDLTTIAKFLPEEDAFVSSDASKKSTLCLFDIDCCSKLQDDNTVRVVSWFDLNMSFSQRILDTIVFMRNVDHS</sequence>
<protein>
    <recommendedName>
        <fullName evidence="6">Glyceraldehyde 3-phosphate dehydrogenase NAD(P) binding domain-containing protein</fullName>
    </recommendedName>
</protein>
<evidence type="ECO:0000313" key="8">
    <source>
        <dbReference type="WBParaSite" id="TREG1_62240.2"/>
    </source>
</evidence>
<proteinExistence type="inferred from homology"/>